<accession>A0ABW1SU88</accession>
<dbReference type="RefSeq" id="WP_125692673.1">
    <property type="nucleotide sequence ID" value="NZ_JBHSSK010000029.1"/>
</dbReference>
<reference evidence="2" key="1">
    <citation type="journal article" date="2019" name="Int. J. Syst. Evol. Microbiol.">
        <title>The Global Catalogue of Microorganisms (GCM) 10K type strain sequencing project: providing services to taxonomists for standard genome sequencing and annotation.</title>
        <authorList>
            <consortium name="The Broad Institute Genomics Platform"/>
            <consortium name="The Broad Institute Genome Sequencing Center for Infectious Disease"/>
            <person name="Wu L."/>
            <person name="Ma J."/>
        </authorList>
    </citation>
    <scope>NUCLEOTIDE SEQUENCE [LARGE SCALE GENOMIC DNA]</scope>
    <source>
        <strain evidence="2">CCM 8905</strain>
    </source>
</reference>
<proteinExistence type="predicted"/>
<sequence length="142" mass="15707">MPKILFQNQQSTQAVHERLLSILSHPENLPLWDDEISRVVPTTAGYGLTRQRPALNEHELLTVSANANQVRYHSQGGRLSYDLIFTLGTSAGLTTLTQELQLAPNSALLVPLKLLMPIANHAFAQKLQSLITLAESAREVMI</sequence>
<dbReference type="EMBL" id="JBHSSK010000029">
    <property type="protein sequence ID" value="MFC6208111.1"/>
    <property type="molecule type" value="Genomic_DNA"/>
</dbReference>
<keyword evidence="2" id="KW-1185">Reference proteome</keyword>
<evidence type="ECO:0000313" key="1">
    <source>
        <dbReference type="EMBL" id="MFC6208111.1"/>
    </source>
</evidence>
<gene>
    <name evidence="1" type="ORF">ACFP1G_11620</name>
</gene>
<name>A0ABW1SU88_9LACO</name>
<dbReference type="Proteomes" id="UP001596254">
    <property type="component" value="Unassembled WGS sequence"/>
</dbReference>
<evidence type="ECO:0000313" key="2">
    <source>
        <dbReference type="Proteomes" id="UP001596254"/>
    </source>
</evidence>
<organism evidence="1 2">
    <name type="scientific">Levilactobacillus tongjiangensis</name>
    <dbReference type="NCBI Taxonomy" id="2486023"/>
    <lineage>
        <taxon>Bacteria</taxon>
        <taxon>Bacillati</taxon>
        <taxon>Bacillota</taxon>
        <taxon>Bacilli</taxon>
        <taxon>Lactobacillales</taxon>
        <taxon>Lactobacillaceae</taxon>
        <taxon>Levilactobacillus</taxon>
    </lineage>
</organism>
<comment type="caution">
    <text evidence="1">The sequence shown here is derived from an EMBL/GenBank/DDBJ whole genome shotgun (WGS) entry which is preliminary data.</text>
</comment>
<protein>
    <submittedName>
        <fullName evidence="1">SRPBCC family protein</fullName>
    </submittedName>
</protein>